<organism evidence="2 3">
    <name type="scientific">Dysosmobacter welbionis</name>
    <dbReference type="NCBI Taxonomy" id="2093857"/>
    <lineage>
        <taxon>Bacteria</taxon>
        <taxon>Bacillati</taxon>
        <taxon>Bacillota</taxon>
        <taxon>Clostridia</taxon>
        <taxon>Eubacteriales</taxon>
        <taxon>Oscillospiraceae</taxon>
        <taxon>Dysosmobacter</taxon>
    </lineage>
</organism>
<dbReference type="EMBL" id="CP034413">
    <property type="protein sequence ID" value="QCI60343.3"/>
    <property type="molecule type" value="Genomic_DNA"/>
</dbReference>
<keyword evidence="1" id="KW-1133">Transmembrane helix</keyword>
<dbReference type="Proteomes" id="UP000298642">
    <property type="component" value="Chromosome"/>
</dbReference>
<keyword evidence="3" id="KW-1185">Reference proteome</keyword>
<evidence type="ECO:0000313" key="2">
    <source>
        <dbReference type="EMBL" id="QCI60343.3"/>
    </source>
</evidence>
<feature type="transmembrane region" description="Helical" evidence="1">
    <location>
        <begin position="58"/>
        <end position="83"/>
    </location>
</feature>
<keyword evidence="1" id="KW-0812">Transmembrane</keyword>
<accession>A0A856I328</accession>
<proteinExistence type="predicted"/>
<keyword evidence="1" id="KW-0472">Membrane</keyword>
<reference evidence="3" key="1">
    <citation type="submission" date="2018-12" db="EMBL/GenBank/DDBJ databases">
        <title>Dusodibacter welbiota gen. nov., sp. nov., isolated from human faeces and emended description of the Oscillibacter genus.</title>
        <authorList>
            <person name="Le Roy T."/>
            <person name="Van der Smissen P."/>
            <person name="Delzenne N."/>
            <person name="Muccioli G."/>
            <person name="Collet J.F."/>
            <person name="Cani P.D."/>
        </authorList>
    </citation>
    <scope>NUCLEOTIDE SEQUENCE [LARGE SCALE GENOMIC DNA]</scope>
    <source>
        <strain evidence="3">J115</strain>
    </source>
</reference>
<evidence type="ECO:0008006" key="4">
    <source>
        <dbReference type="Google" id="ProtNLM"/>
    </source>
</evidence>
<feature type="transmembrane region" description="Helical" evidence="1">
    <location>
        <begin position="26"/>
        <end position="46"/>
    </location>
</feature>
<sequence>MILALLIGTVRSFCTFSFPPTRRNGVILVVLWIEFLAYRLLTAPIADLLSAPEIPVTSMWALMALILMAGIASLILLAIALTLSVRMAAAWRASHR</sequence>
<name>A0A856I328_9FIRM</name>
<gene>
    <name evidence="2" type="ORF">EIO64_14905</name>
</gene>
<protein>
    <recommendedName>
        <fullName evidence="4">YggT family protein</fullName>
    </recommendedName>
</protein>
<evidence type="ECO:0000256" key="1">
    <source>
        <dbReference type="SAM" id="Phobius"/>
    </source>
</evidence>
<dbReference type="RefSeq" id="WP_136891574.1">
    <property type="nucleotide sequence ID" value="NZ_CP034413.3"/>
</dbReference>
<dbReference type="AlphaFoldDB" id="A0A856I328"/>
<dbReference type="KEGG" id="obj:EIO64_14905"/>
<evidence type="ECO:0000313" key="3">
    <source>
        <dbReference type="Proteomes" id="UP000298642"/>
    </source>
</evidence>